<comment type="similarity">
    <text evidence="2">Belongs to the RRM U1 A/B'' family.</text>
</comment>
<evidence type="ECO:0000256" key="9">
    <source>
        <dbReference type="ARBA" id="ARBA00023274"/>
    </source>
</evidence>
<evidence type="ECO:0000256" key="4">
    <source>
        <dbReference type="ARBA" id="ARBA00022728"/>
    </source>
</evidence>
<protein>
    <recommendedName>
        <fullName evidence="11">RRM domain-containing protein</fullName>
    </recommendedName>
</protein>
<dbReference type="SMART" id="SM00360">
    <property type="entry name" value="RRM"/>
    <property type="match status" value="2"/>
</dbReference>
<dbReference type="GO" id="GO:0030532">
    <property type="term" value="C:small nuclear ribonucleoprotein complex"/>
    <property type="evidence" value="ECO:0007669"/>
    <property type="project" value="UniProtKB-ARBA"/>
</dbReference>
<dbReference type="InterPro" id="IPR000504">
    <property type="entry name" value="RRM_dom"/>
</dbReference>
<organism evidence="12 13">
    <name type="scientific">Intoshia linei</name>
    <dbReference type="NCBI Taxonomy" id="1819745"/>
    <lineage>
        <taxon>Eukaryota</taxon>
        <taxon>Metazoa</taxon>
        <taxon>Spiralia</taxon>
        <taxon>Lophotrochozoa</taxon>
        <taxon>Mesozoa</taxon>
        <taxon>Orthonectida</taxon>
        <taxon>Rhopaluridae</taxon>
        <taxon>Intoshia</taxon>
    </lineage>
</organism>
<dbReference type="FunFam" id="3.30.70.330:FF:000039">
    <property type="entry name" value="U1 small nuclear ribonucleoprotein A"/>
    <property type="match status" value="1"/>
</dbReference>
<dbReference type="AlphaFoldDB" id="A0A177B726"/>
<keyword evidence="6 10" id="KW-0694">RNA-binding</keyword>
<evidence type="ECO:0000313" key="12">
    <source>
        <dbReference type="EMBL" id="OAF70098.1"/>
    </source>
</evidence>
<dbReference type="InterPro" id="IPR035979">
    <property type="entry name" value="RBD_domain_sf"/>
</dbReference>
<reference evidence="12 13" key="1">
    <citation type="submission" date="2016-04" db="EMBL/GenBank/DDBJ databases">
        <title>The genome of Intoshia linei affirms orthonectids as highly simplified spiralians.</title>
        <authorList>
            <person name="Mikhailov K.V."/>
            <person name="Slusarev G.S."/>
            <person name="Nikitin M.A."/>
            <person name="Logacheva M.D."/>
            <person name="Penin A."/>
            <person name="Aleoshin V."/>
            <person name="Panchin Y.V."/>
        </authorList>
    </citation>
    <scope>NUCLEOTIDE SEQUENCE [LARGE SCALE GENOMIC DNA]</scope>
    <source>
        <strain evidence="12">Intl2013</strain>
        <tissue evidence="12">Whole animal</tissue>
    </source>
</reference>
<evidence type="ECO:0000256" key="8">
    <source>
        <dbReference type="ARBA" id="ARBA00023242"/>
    </source>
</evidence>
<feature type="domain" description="RRM" evidence="11">
    <location>
        <begin position="149"/>
        <end position="223"/>
    </location>
</feature>
<dbReference type="Proteomes" id="UP000078046">
    <property type="component" value="Unassembled WGS sequence"/>
</dbReference>
<dbReference type="EMBL" id="LWCA01000188">
    <property type="protein sequence ID" value="OAF70098.1"/>
    <property type="molecule type" value="Genomic_DNA"/>
</dbReference>
<evidence type="ECO:0000256" key="1">
    <source>
        <dbReference type="ARBA" id="ARBA00004123"/>
    </source>
</evidence>
<dbReference type="FunFam" id="3.30.70.330:FF:000029">
    <property type="entry name" value="U2 small nuclear ribonucleoprotein B"/>
    <property type="match status" value="1"/>
</dbReference>
<dbReference type="GO" id="GO:0008380">
    <property type="term" value="P:RNA splicing"/>
    <property type="evidence" value="ECO:0007669"/>
    <property type="project" value="UniProtKB-KW"/>
</dbReference>
<keyword evidence="3" id="KW-0507">mRNA processing</keyword>
<evidence type="ECO:0000256" key="3">
    <source>
        <dbReference type="ARBA" id="ARBA00022664"/>
    </source>
</evidence>
<evidence type="ECO:0000256" key="7">
    <source>
        <dbReference type="ARBA" id="ARBA00023187"/>
    </source>
</evidence>
<dbReference type="PROSITE" id="PS50102">
    <property type="entry name" value="RRM"/>
    <property type="match status" value="2"/>
</dbReference>
<dbReference type="GO" id="GO:0003723">
    <property type="term" value="F:RNA binding"/>
    <property type="evidence" value="ECO:0007669"/>
    <property type="project" value="UniProtKB-UniRule"/>
</dbReference>
<dbReference type="CDD" id="cd12246">
    <property type="entry name" value="RRM1_U1A_like"/>
    <property type="match status" value="1"/>
</dbReference>
<dbReference type="Pfam" id="PF00076">
    <property type="entry name" value="RRM_1"/>
    <property type="match status" value="2"/>
</dbReference>
<dbReference type="InterPro" id="IPR012677">
    <property type="entry name" value="Nucleotide-bd_a/b_plait_sf"/>
</dbReference>
<comment type="subcellular location">
    <subcellularLocation>
        <location evidence="1">Nucleus</location>
    </subcellularLocation>
</comment>
<name>A0A177B726_9BILA</name>
<evidence type="ECO:0000256" key="5">
    <source>
        <dbReference type="ARBA" id="ARBA00022737"/>
    </source>
</evidence>
<gene>
    <name evidence="12" type="ORF">A3Q56_02158</name>
</gene>
<dbReference type="GO" id="GO:0005681">
    <property type="term" value="C:spliceosomal complex"/>
    <property type="evidence" value="ECO:0007669"/>
    <property type="project" value="UniProtKB-KW"/>
</dbReference>
<keyword evidence="8" id="KW-0539">Nucleus</keyword>
<evidence type="ECO:0000256" key="2">
    <source>
        <dbReference type="ARBA" id="ARBA00007243"/>
    </source>
</evidence>
<dbReference type="Gene3D" id="3.30.70.330">
    <property type="match status" value="2"/>
</dbReference>
<proteinExistence type="inferred from homology"/>
<dbReference type="GO" id="GO:0006397">
    <property type="term" value="P:mRNA processing"/>
    <property type="evidence" value="ECO:0007669"/>
    <property type="project" value="UniProtKB-KW"/>
</dbReference>
<evidence type="ECO:0000259" key="11">
    <source>
        <dbReference type="PROSITE" id="PS50102"/>
    </source>
</evidence>
<dbReference type="PANTHER" id="PTHR10501">
    <property type="entry name" value="U1 SMALL NUCLEAR RIBONUCLEOPROTEIN A/U2 SMALL NUCLEAR RIBONUCLEOPROTEIN B"/>
    <property type="match status" value="1"/>
</dbReference>
<keyword evidence="7" id="KW-0508">mRNA splicing</keyword>
<dbReference type="OrthoDB" id="277802at2759"/>
<feature type="domain" description="RRM" evidence="11">
    <location>
        <begin position="9"/>
        <end position="88"/>
    </location>
</feature>
<keyword evidence="13" id="KW-1185">Reference proteome</keyword>
<dbReference type="SUPFAM" id="SSF54928">
    <property type="entry name" value="RNA-binding domain, RBD"/>
    <property type="match status" value="2"/>
</dbReference>
<evidence type="ECO:0000313" key="13">
    <source>
        <dbReference type="Proteomes" id="UP000078046"/>
    </source>
</evidence>
<keyword evidence="9" id="KW-0687">Ribonucleoprotein</keyword>
<sequence>MADVIKPNHTLYVNNLNEKIKQQELKRSLHAVFSQFGTIVEIISHRNIKMRGQAFIVFDEVTSATTALGSMQNFPFFTKEMKLQYAKCDSYAIQKRNGTYVEKVYEKKPAKTKKRKTNGGMNTVKKRPNFNLSNLNVSADALKEQPPFHILFLSNLPSNTNIHTLIALFSKFNGYQEVRMIPDNPEIAFVEFRDITSAIVAKNSLQGYQLIPGQAIRVNFAKG</sequence>
<comment type="caution">
    <text evidence="12">The sequence shown here is derived from an EMBL/GenBank/DDBJ whole genome shotgun (WGS) entry which is preliminary data.</text>
</comment>
<keyword evidence="5" id="KW-0677">Repeat</keyword>
<accession>A0A177B726</accession>
<evidence type="ECO:0000256" key="10">
    <source>
        <dbReference type="PROSITE-ProRule" id="PRU00176"/>
    </source>
</evidence>
<evidence type="ECO:0000256" key="6">
    <source>
        <dbReference type="ARBA" id="ARBA00022884"/>
    </source>
</evidence>
<keyword evidence="4" id="KW-0747">Spliceosome</keyword>